<evidence type="ECO:0000256" key="2">
    <source>
        <dbReference type="ARBA" id="ARBA00005698"/>
    </source>
</evidence>
<dbReference type="FunFam" id="1.20.120.1200:FF:000001">
    <property type="entry name" value="NADH-quinone oxidoreductase subunit J"/>
    <property type="match status" value="1"/>
</dbReference>
<dbReference type="Proteomes" id="UP000442109">
    <property type="component" value="Unassembled WGS sequence"/>
</dbReference>
<evidence type="ECO:0000256" key="1">
    <source>
        <dbReference type="ARBA" id="ARBA00004651"/>
    </source>
</evidence>
<dbReference type="GO" id="GO:0005886">
    <property type="term" value="C:plasma membrane"/>
    <property type="evidence" value="ECO:0007669"/>
    <property type="project" value="UniProtKB-SubCell"/>
</dbReference>
<evidence type="ECO:0000256" key="9">
    <source>
        <dbReference type="ARBA" id="ARBA00023027"/>
    </source>
</evidence>
<accession>A0A844M0B5</accession>
<dbReference type="PANTHER" id="PTHR33269:SF17">
    <property type="entry name" value="NADH-UBIQUINONE OXIDOREDUCTASE CHAIN 6"/>
    <property type="match status" value="1"/>
</dbReference>
<comment type="similarity">
    <text evidence="2 13">Belongs to the complex I subunit 6 family.</text>
</comment>
<feature type="transmembrane region" description="Helical" evidence="13">
    <location>
        <begin position="38"/>
        <end position="60"/>
    </location>
</feature>
<gene>
    <name evidence="14" type="primary">nuoJ</name>
    <name evidence="14" type="ORF">GB996_05390</name>
</gene>
<dbReference type="RefSeq" id="WP_011960908.1">
    <property type="nucleotide sequence ID" value="NZ_WFKQ01000003.1"/>
</dbReference>
<dbReference type="GO" id="GO:0008137">
    <property type="term" value="F:NADH dehydrogenase (ubiquinone) activity"/>
    <property type="evidence" value="ECO:0007669"/>
    <property type="project" value="UniProtKB-UniRule"/>
</dbReference>
<dbReference type="Gene3D" id="1.20.120.1200">
    <property type="entry name" value="NADH-ubiquinone/plastoquinone oxidoreductase chain 6, subunit NuoJ"/>
    <property type="match status" value="1"/>
</dbReference>
<dbReference type="EMBL" id="WFKQ01000003">
    <property type="protein sequence ID" value="MUG32223.1"/>
    <property type="molecule type" value="Genomic_DNA"/>
</dbReference>
<evidence type="ECO:0000313" key="14">
    <source>
        <dbReference type="EMBL" id="MUG32223.1"/>
    </source>
</evidence>
<evidence type="ECO:0000256" key="10">
    <source>
        <dbReference type="ARBA" id="ARBA00023136"/>
    </source>
</evidence>
<reference evidence="14 15" key="1">
    <citation type="journal article" date="2019" name="PLoS ONE">
        <title>Pup mortality in New Zealand sea lions (Phocarctos hookeri) at Enderby Island, Auckland Islands, 2013-18.</title>
        <authorList>
            <person name="Michael S.A."/>
            <person name="Hayman D.T.S."/>
            <person name="Gray R."/>
            <person name="Zhang J."/>
            <person name="Rogers L."/>
            <person name="Roe W.D."/>
        </authorList>
    </citation>
    <scope>NUCLEOTIDE SEQUENCE [LARGE SCALE GENOMIC DNA]</scope>
    <source>
        <strain evidence="14 15">SM868</strain>
    </source>
</reference>
<dbReference type="AlphaFoldDB" id="A0A844M0B5"/>
<keyword evidence="9 13" id="KW-0520">NAD</keyword>
<dbReference type="OrthoDB" id="9790848at2"/>
<comment type="function">
    <text evidence="13">NDH-1 shuttles electrons from NADH, via FMN and iron-sulfur (Fe-S) centers, to quinones in the respiratory chain. Couples the redox reaction to proton translocation (for every two electrons transferred, four hydrogen ions are translocated across the cytoplasmic membrane), and thus conserves the redox energy in a proton gradient.</text>
</comment>
<evidence type="ECO:0000256" key="12">
    <source>
        <dbReference type="ARBA" id="ARBA00047712"/>
    </source>
</evidence>
<comment type="subunit">
    <text evidence="11">Composed of 13 different subunits. Subunits NuoA, H, J, K, L, M, N constitute the membrane sector of the complex.</text>
</comment>
<comment type="subcellular location">
    <subcellularLocation>
        <location evidence="1 13">Cell membrane</location>
        <topology evidence="1 13">Multi-pass membrane protein</topology>
    </subcellularLocation>
</comment>
<evidence type="ECO:0000313" key="15">
    <source>
        <dbReference type="Proteomes" id="UP000442109"/>
    </source>
</evidence>
<keyword evidence="6 13" id="KW-0874">Quinone</keyword>
<dbReference type="PANTHER" id="PTHR33269">
    <property type="entry name" value="NADH-UBIQUINONE OXIDOREDUCTASE CHAIN 6"/>
    <property type="match status" value="1"/>
</dbReference>
<dbReference type="NCBIfam" id="NF005162">
    <property type="entry name" value="PRK06638.1-1"/>
    <property type="match status" value="1"/>
</dbReference>
<protein>
    <recommendedName>
        <fullName evidence="3 13">NADH-quinone oxidoreductase subunit J</fullName>
        <ecNumber evidence="13">7.1.1.-</ecNumber>
    </recommendedName>
</protein>
<keyword evidence="4 13" id="KW-1003">Cell membrane</keyword>
<dbReference type="InterPro" id="IPR042106">
    <property type="entry name" value="Nuo/plastoQ_OxRdtase_6_NuoJ"/>
</dbReference>
<feature type="transmembrane region" description="Helical" evidence="13">
    <location>
        <begin position="100"/>
        <end position="121"/>
    </location>
</feature>
<feature type="transmembrane region" description="Helical" evidence="13">
    <location>
        <begin position="12"/>
        <end position="31"/>
    </location>
</feature>
<keyword evidence="7" id="KW-1278">Translocase</keyword>
<evidence type="ECO:0000256" key="11">
    <source>
        <dbReference type="ARBA" id="ARBA00025811"/>
    </source>
</evidence>
<evidence type="ECO:0000256" key="8">
    <source>
        <dbReference type="ARBA" id="ARBA00022989"/>
    </source>
</evidence>
<evidence type="ECO:0000256" key="3">
    <source>
        <dbReference type="ARBA" id="ARBA00019907"/>
    </source>
</evidence>
<sequence>MSWLHWFDNTPLVGFYALGLVAIIASLRVIMLANPVHAILSMIVSLLALAGIFFIIGAPFAGALQVIVYAGAILVLFVFVIMMLNLGVKNDARESLWLSSDVWAVPAALSFVIAVVLGYILSLGNGVHNADGTVAQAMIGAQTISAKQVGIALFTEYLLLVEVAAMLLLAALVAAYHLGKKALDDENESHNSRISREYAESNDAYQYQQIDGESFKQTHAQQGVSSKLHNKEDR</sequence>
<organism evidence="14 15">
    <name type="scientific">Psychrobacter sanguinis</name>
    <dbReference type="NCBI Taxonomy" id="861445"/>
    <lineage>
        <taxon>Bacteria</taxon>
        <taxon>Pseudomonadati</taxon>
        <taxon>Pseudomonadota</taxon>
        <taxon>Gammaproteobacteria</taxon>
        <taxon>Moraxellales</taxon>
        <taxon>Moraxellaceae</taxon>
        <taxon>Psychrobacter</taxon>
    </lineage>
</organism>
<proteinExistence type="inferred from homology"/>
<evidence type="ECO:0000256" key="13">
    <source>
        <dbReference type="RuleBase" id="RU004429"/>
    </source>
</evidence>
<evidence type="ECO:0000256" key="5">
    <source>
        <dbReference type="ARBA" id="ARBA00022692"/>
    </source>
</evidence>
<dbReference type="InterPro" id="IPR001457">
    <property type="entry name" value="NADH_UbQ/plastoQ_OxRdtase_su6"/>
</dbReference>
<dbReference type="EC" id="7.1.1.-" evidence="13"/>
<dbReference type="GO" id="GO:0016491">
    <property type="term" value="F:oxidoreductase activity"/>
    <property type="evidence" value="ECO:0007669"/>
    <property type="project" value="UniProtKB-KW"/>
</dbReference>
<feature type="transmembrane region" description="Helical" evidence="13">
    <location>
        <begin position="66"/>
        <end position="88"/>
    </location>
</feature>
<feature type="transmembrane region" description="Helical" evidence="13">
    <location>
        <begin position="157"/>
        <end position="178"/>
    </location>
</feature>
<dbReference type="Pfam" id="PF00499">
    <property type="entry name" value="Oxidored_q3"/>
    <property type="match status" value="1"/>
</dbReference>
<evidence type="ECO:0000256" key="6">
    <source>
        <dbReference type="ARBA" id="ARBA00022719"/>
    </source>
</evidence>
<keyword evidence="15" id="KW-1185">Reference proteome</keyword>
<keyword evidence="5 13" id="KW-0812">Transmembrane</keyword>
<name>A0A844M0B5_9GAMM</name>
<keyword evidence="14" id="KW-0560">Oxidoreductase</keyword>
<evidence type="ECO:0000256" key="4">
    <source>
        <dbReference type="ARBA" id="ARBA00022475"/>
    </source>
</evidence>
<comment type="caution">
    <text evidence="14">The sequence shown here is derived from an EMBL/GenBank/DDBJ whole genome shotgun (WGS) entry which is preliminary data.</text>
</comment>
<keyword evidence="10 13" id="KW-0472">Membrane</keyword>
<evidence type="ECO:0000256" key="7">
    <source>
        <dbReference type="ARBA" id="ARBA00022967"/>
    </source>
</evidence>
<keyword evidence="8 13" id="KW-1133">Transmembrane helix</keyword>
<comment type="catalytic activity">
    <reaction evidence="12 13">
        <text>a quinone + NADH + 5 H(+)(in) = a quinol + NAD(+) + 4 H(+)(out)</text>
        <dbReference type="Rhea" id="RHEA:57888"/>
        <dbReference type="ChEBI" id="CHEBI:15378"/>
        <dbReference type="ChEBI" id="CHEBI:24646"/>
        <dbReference type="ChEBI" id="CHEBI:57540"/>
        <dbReference type="ChEBI" id="CHEBI:57945"/>
        <dbReference type="ChEBI" id="CHEBI:132124"/>
    </reaction>
</comment>
<dbReference type="GO" id="GO:0048038">
    <property type="term" value="F:quinone binding"/>
    <property type="evidence" value="ECO:0007669"/>
    <property type="project" value="UniProtKB-UniRule"/>
</dbReference>